<dbReference type="GeneID" id="105223061"/>
<keyword evidence="3" id="KW-1185">Reference proteome</keyword>
<evidence type="ECO:0000313" key="3">
    <source>
        <dbReference type="Proteomes" id="UP001652620"/>
    </source>
</evidence>
<sequence length="122" mass="13896">MNFKIFYARACLTLLLICVGNYITVADAKPTVTYLDGYVDAIEHDYIVPYQQPITDYHLSRLRRGYYYVEDGYITAIPESLLYANRRVDTVSSSVNSATPNAAKNKRTDGKRKKLFVPNLFG</sequence>
<dbReference type="Proteomes" id="UP001652620">
    <property type="component" value="Chromosome 3"/>
</dbReference>
<gene>
    <name evidence="4" type="primary">LOC105223061</name>
</gene>
<evidence type="ECO:0000313" key="4">
    <source>
        <dbReference type="RefSeq" id="XP_011198967.1"/>
    </source>
</evidence>
<reference evidence="4" key="2">
    <citation type="submission" date="2022-04" db="UniProtKB">
        <authorList>
            <consortium name="RefSeq"/>
        </authorList>
    </citation>
    <scope>IDENTIFICATION</scope>
    <source>
        <strain evidence="4">Punador</strain>
    </source>
</reference>
<evidence type="ECO:0000313" key="2">
    <source>
        <dbReference type="EMBL" id="JAC54467.1"/>
    </source>
</evidence>
<name>A0A034WJD2_BACDO</name>
<protein>
    <submittedName>
        <fullName evidence="4">Uncharacterized protein LOC105223061</fullName>
    </submittedName>
</protein>
<dbReference type="OrthoDB" id="7882602at2759"/>
<evidence type="ECO:0000256" key="1">
    <source>
        <dbReference type="SAM" id="SignalP"/>
    </source>
</evidence>
<dbReference type="AlphaFoldDB" id="A0A034WJD2"/>
<feature type="chain" id="PRO_5044538957" evidence="1">
    <location>
        <begin position="29"/>
        <end position="122"/>
    </location>
</feature>
<accession>A0A034WJD2</accession>
<feature type="signal peptide" evidence="1">
    <location>
        <begin position="1"/>
        <end position="28"/>
    </location>
</feature>
<dbReference type="EMBL" id="GAKP01004485">
    <property type="protein sequence ID" value="JAC54467.1"/>
    <property type="molecule type" value="Transcribed_RNA"/>
</dbReference>
<organism evidence="2">
    <name type="scientific">Bactrocera dorsalis</name>
    <name type="common">Oriental fruit fly</name>
    <name type="synonym">Dacus dorsalis</name>
    <dbReference type="NCBI Taxonomy" id="27457"/>
    <lineage>
        <taxon>Eukaryota</taxon>
        <taxon>Metazoa</taxon>
        <taxon>Ecdysozoa</taxon>
        <taxon>Arthropoda</taxon>
        <taxon>Hexapoda</taxon>
        <taxon>Insecta</taxon>
        <taxon>Pterygota</taxon>
        <taxon>Neoptera</taxon>
        <taxon>Endopterygota</taxon>
        <taxon>Diptera</taxon>
        <taxon>Brachycera</taxon>
        <taxon>Muscomorpha</taxon>
        <taxon>Tephritoidea</taxon>
        <taxon>Tephritidae</taxon>
        <taxon>Bactrocera</taxon>
        <taxon>Bactrocera</taxon>
    </lineage>
</organism>
<proteinExistence type="predicted"/>
<dbReference type="RefSeq" id="XP_011198967.1">
    <property type="nucleotide sequence ID" value="XM_011200665.3"/>
</dbReference>
<dbReference type="KEGG" id="bdr:105223061"/>
<reference evidence="2" key="1">
    <citation type="journal article" date="2014" name="BMC Genomics">
        <title>Characterizing the developmental transcriptome of the oriental fruit fly, Bactrocera dorsalis (Diptera: Tephritidae) through comparative genomic analysis with Drosophila melanogaster utilizing modENCODE datasets.</title>
        <authorList>
            <person name="Geib S.M."/>
            <person name="Calla B."/>
            <person name="Hall B."/>
            <person name="Hou S."/>
            <person name="Manoukis N.C."/>
        </authorList>
    </citation>
    <scope>NUCLEOTIDE SEQUENCE</scope>
    <source>
        <strain evidence="2">Punador</strain>
    </source>
</reference>
<keyword evidence="1" id="KW-0732">Signal</keyword>